<dbReference type="SUPFAM" id="SSF56112">
    <property type="entry name" value="Protein kinase-like (PK-like)"/>
    <property type="match status" value="1"/>
</dbReference>
<keyword evidence="2" id="KW-1185">Reference proteome</keyword>
<evidence type="ECO:0000313" key="2">
    <source>
        <dbReference type="Proteomes" id="UP000823486"/>
    </source>
</evidence>
<dbReference type="GO" id="GO:0016301">
    <property type="term" value="F:kinase activity"/>
    <property type="evidence" value="ECO:0007669"/>
    <property type="project" value="UniProtKB-KW"/>
</dbReference>
<organism evidence="1 2">
    <name type="scientific">Peribacillus deserti</name>
    <dbReference type="NCBI Taxonomy" id="673318"/>
    <lineage>
        <taxon>Bacteria</taxon>
        <taxon>Bacillati</taxon>
        <taxon>Bacillota</taxon>
        <taxon>Bacilli</taxon>
        <taxon>Bacillales</taxon>
        <taxon>Bacillaceae</taxon>
        <taxon>Peribacillus</taxon>
    </lineage>
</organism>
<gene>
    <name evidence="1" type="ORF">JOC77_002813</name>
</gene>
<proteinExistence type="predicted"/>
<comment type="caution">
    <text evidence="1">The sequence shown here is derived from an EMBL/GenBank/DDBJ whole genome shotgun (WGS) entry which is preliminary data.</text>
</comment>
<keyword evidence="1" id="KW-0808">Transferase</keyword>
<dbReference type="Proteomes" id="UP000823486">
    <property type="component" value="Unassembled WGS sequence"/>
</dbReference>
<name>A0ABS2QJP5_9BACI</name>
<sequence length="132" mass="15751">METSYFIKAGYIDDSSYHWFASDIAMPLYYIVMQRDLSTKENRPEFIYSFLKSFLDGYSTENKLPEKLGDSIPLFLRLRDVVLLSVLYKKLDFENLDKNDEVFFNTIKGRVDNREVILNLDMDFYKQIEKQK</sequence>
<dbReference type="EMBL" id="JAFBFI010000012">
    <property type="protein sequence ID" value="MBM7693373.1"/>
    <property type="molecule type" value="Genomic_DNA"/>
</dbReference>
<reference evidence="1 2" key="1">
    <citation type="submission" date="2021-01" db="EMBL/GenBank/DDBJ databases">
        <title>Genomic Encyclopedia of Type Strains, Phase IV (KMG-IV): sequencing the most valuable type-strain genomes for metagenomic binning, comparative biology and taxonomic classification.</title>
        <authorList>
            <person name="Goeker M."/>
        </authorList>
    </citation>
    <scope>NUCLEOTIDE SEQUENCE [LARGE SCALE GENOMIC DNA]</scope>
    <source>
        <strain evidence="1 2">DSM 105482</strain>
    </source>
</reference>
<accession>A0ABS2QJP5</accession>
<protein>
    <submittedName>
        <fullName evidence="1">Ser/Thr protein kinase RdoA (MazF antagonist)</fullName>
    </submittedName>
</protein>
<keyword evidence="1" id="KW-0418">Kinase</keyword>
<dbReference type="InterPro" id="IPR011009">
    <property type="entry name" value="Kinase-like_dom_sf"/>
</dbReference>
<dbReference type="RefSeq" id="WP_204544073.1">
    <property type="nucleotide sequence ID" value="NZ_JAFBFI010000012.1"/>
</dbReference>
<evidence type="ECO:0000313" key="1">
    <source>
        <dbReference type="EMBL" id="MBM7693373.1"/>
    </source>
</evidence>